<evidence type="ECO:0000313" key="3">
    <source>
        <dbReference type="Proteomes" id="UP000190961"/>
    </source>
</evidence>
<proteinExistence type="predicted"/>
<dbReference type="OrthoDB" id="9255590at2"/>
<dbReference type="GO" id="GO:0016874">
    <property type="term" value="F:ligase activity"/>
    <property type="evidence" value="ECO:0007669"/>
    <property type="project" value="UniProtKB-KW"/>
</dbReference>
<dbReference type="InterPro" id="IPR021122">
    <property type="entry name" value="RNA_ligase_dom_REL/Rnl2"/>
</dbReference>
<name>A0A1T5L8G7_9BACT</name>
<evidence type="ECO:0000313" key="2">
    <source>
        <dbReference type="EMBL" id="SKC72317.1"/>
    </source>
</evidence>
<dbReference type="Proteomes" id="UP000190961">
    <property type="component" value="Unassembled WGS sequence"/>
</dbReference>
<accession>A0A1T5L8G7</accession>
<protein>
    <submittedName>
        <fullName evidence="2">RNA ligase</fullName>
    </submittedName>
</protein>
<dbReference type="Gene3D" id="3.30.470.30">
    <property type="entry name" value="DNA ligase/mRNA capping enzyme"/>
    <property type="match status" value="1"/>
</dbReference>
<sequence length="83" mass="9499">MKQIFTDATEVCMYGEGYGNKIQKEDNRYIAHRTDFILFDVKVGNFWLSRENVEDIANKLKIDIVPIIGTGTLLEAVEFVKKG</sequence>
<dbReference type="EMBL" id="FUZU01000002">
    <property type="protein sequence ID" value="SKC72317.1"/>
    <property type="molecule type" value="Genomic_DNA"/>
</dbReference>
<organism evidence="2 3">
    <name type="scientific">Ohtaekwangia koreensis</name>
    <dbReference type="NCBI Taxonomy" id="688867"/>
    <lineage>
        <taxon>Bacteria</taxon>
        <taxon>Pseudomonadati</taxon>
        <taxon>Bacteroidota</taxon>
        <taxon>Cytophagia</taxon>
        <taxon>Cytophagales</taxon>
        <taxon>Fulvivirgaceae</taxon>
        <taxon>Ohtaekwangia</taxon>
    </lineage>
</organism>
<dbReference type="Pfam" id="PF09414">
    <property type="entry name" value="RNA_ligase"/>
    <property type="match status" value="1"/>
</dbReference>
<keyword evidence="3" id="KW-1185">Reference proteome</keyword>
<reference evidence="2 3" key="1">
    <citation type="submission" date="2017-02" db="EMBL/GenBank/DDBJ databases">
        <authorList>
            <person name="Peterson S.W."/>
        </authorList>
    </citation>
    <scope>NUCLEOTIDE SEQUENCE [LARGE SCALE GENOMIC DNA]</scope>
    <source>
        <strain evidence="2 3">DSM 25262</strain>
    </source>
</reference>
<keyword evidence="2" id="KW-0436">Ligase</keyword>
<dbReference type="STRING" id="688867.SAMN05660236_2753"/>
<evidence type="ECO:0000259" key="1">
    <source>
        <dbReference type="Pfam" id="PF09414"/>
    </source>
</evidence>
<feature type="domain" description="RNA ligase" evidence="1">
    <location>
        <begin position="7"/>
        <end position="77"/>
    </location>
</feature>
<dbReference type="AlphaFoldDB" id="A0A1T5L8G7"/>
<dbReference type="SUPFAM" id="SSF56091">
    <property type="entry name" value="DNA ligase/mRNA capping enzyme, catalytic domain"/>
    <property type="match status" value="1"/>
</dbReference>
<dbReference type="RefSeq" id="WP_143785767.1">
    <property type="nucleotide sequence ID" value="NZ_FUZU01000002.1"/>
</dbReference>
<gene>
    <name evidence="2" type="ORF">SAMN05660236_2753</name>
</gene>